<evidence type="ECO:0000313" key="3">
    <source>
        <dbReference type="Proteomes" id="UP000886523"/>
    </source>
</evidence>
<organism evidence="2 3">
    <name type="scientific">Hydnum rufescens UP504</name>
    <dbReference type="NCBI Taxonomy" id="1448309"/>
    <lineage>
        <taxon>Eukaryota</taxon>
        <taxon>Fungi</taxon>
        <taxon>Dikarya</taxon>
        <taxon>Basidiomycota</taxon>
        <taxon>Agaricomycotina</taxon>
        <taxon>Agaricomycetes</taxon>
        <taxon>Cantharellales</taxon>
        <taxon>Hydnaceae</taxon>
        <taxon>Hydnum</taxon>
    </lineage>
</organism>
<keyword evidence="3" id="KW-1185">Reference proteome</keyword>
<keyword evidence="1" id="KW-0732">Signal</keyword>
<name>A0A9P6B1Q4_9AGAM</name>
<evidence type="ECO:0008006" key="4">
    <source>
        <dbReference type="Google" id="ProtNLM"/>
    </source>
</evidence>
<dbReference type="EMBL" id="MU128947">
    <property type="protein sequence ID" value="KAF9515747.1"/>
    <property type="molecule type" value="Genomic_DNA"/>
</dbReference>
<protein>
    <recommendedName>
        <fullName evidence="4">Secreted protein</fullName>
    </recommendedName>
</protein>
<evidence type="ECO:0000256" key="1">
    <source>
        <dbReference type="SAM" id="SignalP"/>
    </source>
</evidence>
<evidence type="ECO:0000313" key="2">
    <source>
        <dbReference type="EMBL" id="KAF9515747.1"/>
    </source>
</evidence>
<gene>
    <name evidence="2" type="ORF">BS47DRAFT_743652</name>
</gene>
<dbReference type="AlphaFoldDB" id="A0A9P6B1Q4"/>
<dbReference type="Proteomes" id="UP000886523">
    <property type="component" value="Unassembled WGS sequence"/>
</dbReference>
<comment type="caution">
    <text evidence="2">The sequence shown here is derived from an EMBL/GenBank/DDBJ whole genome shotgun (WGS) entry which is preliminary data.</text>
</comment>
<accession>A0A9P6B1Q4</accession>
<proteinExistence type="predicted"/>
<feature type="chain" id="PRO_5040174585" description="Secreted protein" evidence="1">
    <location>
        <begin position="21"/>
        <end position="93"/>
    </location>
</feature>
<feature type="signal peptide" evidence="1">
    <location>
        <begin position="1"/>
        <end position="20"/>
    </location>
</feature>
<reference evidence="2" key="1">
    <citation type="journal article" date="2020" name="Nat. Commun.">
        <title>Large-scale genome sequencing of mycorrhizal fungi provides insights into the early evolution of symbiotic traits.</title>
        <authorList>
            <person name="Miyauchi S."/>
            <person name="Kiss E."/>
            <person name="Kuo A."/>
            <person name="Drula E."/>
            <person name="Kohler A."/>
            <person name="Sanchez-Garcia M."/>
            <person name="Morin E."/>
            <person name="Andreopoulos B."/>
            <person name="Barry K.W."/>
            <person name="Bonito G."/>
            <person name="Buee M."/>
            <person name="Carver A."/>
            <person name="Chen C."/>
            <person name="Cichocki N."/>
            <person name="Clum A."/>
            <person name="Culley D."/>
            <person name="Crous P.W."/>
            <person name="Fauchery L."/>
            <person name="Girlanda M."/>
            <person name="Hayes R.D."/>
            <person name="Keri Z."/>
            <person name="LaButti K."/>
            <person name="Lipzen A."/>
            <person name="Lombard V."/>
            <person name="Magnuson J."/>
            <person name="Maillard F."/>
            <person name="Murat C."/>
            <person name="Nolan M."/>
            <person name="Ohm R.A."/>
            <person name="Pangilinan J."/>
            <person name="Pereira M.F."/>
            <person name="Perotto S."/>
            <person name="Peter M."/>
            <person name="Pfister S."/>
            <person name="Riley R."/>
            <person name="Sitrit Y."/>
            <person name="Stielow J.B."/>
            <person name="Szollosi G."/>
            <person name="Zifcakova L."/>
            <person name="Stursova M."/>
            <person name="Spatafora J.W."/>
            <person name="Tedersoo L."/>
            <person name="Vaario L.M."/>
            <person name="Yamada A."/>
            <person name="Yan M."/>
            <person name="Wang P."/>
            <person name="Xu J."/>
            <person name="Bruns T."/>
            <person name="Baldrian P."/>
            <person name="Vilgalys R."/>
            <person name="Dunand C."/>
            <person name="Henrissat B."/>
            <person name="Grigoriev I.V."/>
            <person name="Hibbett D."/>
            <person name="Nagy L.G."/>
            <person name="Martin F.M."/>
        </authorList>
    </citation>
    <scope>NUCLEOTIDE SEQUENCE</scope>
    <source>
        <strain evidence="2">UP504</strain>
    </source>
</reference>
<sequence length="93" mass="10969">MMLVTTVWLLFMHDIHQVLNARERSGWLLQVLPMEPNCAPETKISPPQCLHSYSVCLRKNERELRERHAIKSRIMWPRDMGYARGACRCMKTT</sequence>